<protein>
    <submittedName>
        <fullName evidence="2">Uncharacterized protein</fullName>
    </submittedName>
</protein>
<reference evidence="2" key="1">
    <citation type="submission" date="2020-05" db="EMBL/GenBank/DDBJ databases">
        <title>Phylogenomic resolution of chytrid fungi.</title>
        <authorList>
            <person name="Stajich J.E."/>
            <person name="Amses K."/>
            <person name="Simmons R."/>
            <person name="Seto K."/>
            <person name="Myers J."/>
            <person name="Bonds A."/>
            <person name="Quandt C.A."/>
            <person name="Barry K."/>
            <person name="Liu P."/>
            <person name="Grigoriev I."/>
            <person name="Longcore J.E."/>
            <person name="James T.Y."/>
        </authorList>
    </citation>
    <scope>NUCLEOTIDE SEQUENCE</scope>
    <source>
        <strain evidence="2">JEL0513</strain>
    </source>
</reference>
<evidence type="ECO:0000313" key="3">
    <source>
        <dbReference type="Proteomes" id="UP001211907"/>
    </source>
</evidence>
<proteinExistence type="predicted"/>
<accession>A0AAD5SRP4</accession>
<dbReference type="AlphaFoldDB" id="A0AAD5SRP4"/>
<dbReference type="Proteomes" id="UP001211907">
    <property type="component" value="Unassembled WGS sequence"/>
</dbReference>
<organism evidence="2 3">
    <name type="scientific">Physocladia obscura</name>
    <dbReference type="NCBI Taxonomy" id="109957"/>
    <lineage>
        <taxon>Eukaryota</taxon>
        <taxon>Fungi</taxon>
        <taxon>Fungi incertae sedis</taxon>
        <taxon>Chytridiomycota</taxon>
        <taxon>Chytridiomycota incertae sedis</taxon>
        <taxon>Chytridiomycetes</taxon>
        <taxon>Chytridiales</taxon>
        <taxon>Chytriomycetaceae</taxon>
        <taxon>Physocladia</taxon>
    </lineage>
</organism>
<gene>
    <name evidence="2" type="ORF">HK100_007435</name>
</gene>
<dbReference type="EMBL" id="JADGJH010003501">
    <property type="protein sequence ID" value="KAJ3090500.1"/>
    <property type="molecule type" value="Genomic_DNA"/>
</dbReference>
<feature type="compositionally biased region" description="Polar residues" evidence="1">
    <location>
        <begin position="150"/>
        <end position="164"/>
    </location>
</feature>
<name>A0AAD5SRP4_9FUNG</name>
<comment type="caution">
    <text evidence="2">The sequence shown here is derived from an EMBL/GenBank/DDBJ whole genome shotgun (WGS) entry which is preliminary data.</text>
</comment>
<feature type="region of interest" description="Disordered" evidence="1">
    <location>
        <begin position="117"/>
        <end position="182"/>
    </location>
</feature>
<keyword evidence="3" id="KW-1185">Reference proteome</keyword>
<evidence type="ECO:0000313" key="2">
    <source>
        <dbReference type="EMBL" id="KAJ3090500.1"/>
    </source>
</evidence>
<evidence type="ECO:0000256" key="1">
    <source>
        <dbReference type="SAM" id="MobiDB-lite"/>
    </source>
</evidence>
<sequence length="229" mass="25696">MDEVEIPIPDKRASARDPSETWQTYKAKIFALLHVCDSAIQVATGPNKLRYEGIKKQLTQKKREKQNFDAEKQLEAEKAEKYLAETHRRDIIRMVGDGFNSNKNLAEVLAREASASYSVPISQKRKHGDTNSSSSSPKSPPIRNRVVSEIGSSSEWKTRLSTLSSDEENSNGGHQEELKPYVRESMKPVDQAASLNTAKASFELAVKGFMESNHLTGRTNEFSDDIYEC</sequence>